<gene>
    <name evidence="2" type="ORF">PISMIDRAFT_11579</name>
</gene>
<sequence>MPHASALLQCIRMSTSIFTDQFSDGDRPENPNRDTVSQVDEPPQPLPQPAVPKKRGRPSKKALS</sequence>
<reference evidence="3" key="2">
    <citation type="submission" date="2015-01" db="EMBL/GenBank/DDBJ databases">
        <title>Evolutionary Origins and Diversification of the Mycorrhizal Mutualists.</title>
        <authorList>
            <consortium name="DOE Joint Genome Institute"/>
            <consortium name="Mycorrhizal Genomics Consortium"/>
            <person name="Kohler A."/>
            <person name="Kuo A."/>
            <person name="Nagy L.G."/>
            <person name="Floudas D."/>
            <person name="Copeland A."/>
            <person name="Barry K.W."/>
            <person name="Cichocki N."/>
            <person name="Veneault-Fourrey C."/>
            <person name="LaButti K."/>
            <person name="Lindquist E.A."/>
            <person name="Lipzen A."/>
            <person name="Lundell T."/>
            <person name="Morin E."/>
            <person name="Murat C."/>
            <person name="Riley R."/>
            <person name="Ohm R."/>
            <person name="Sun H."/>
            <person name="Tunlid A."/>
            <person name="Henrissat B."/>
            <person name="Grigoriev I.V."/>
            <person name="Hibbett D.S."/>
            <person name="Martin F."/>
        </authorList>
    </citation>
    <scope>NUCLEOTIDE SEQUENCE [LARGE SCALE GENOMIC DNA]</scope>
    <source>
        <strain evidence="3">441</strain>
    </source>
</reference>
<dbReference type="AlphaFoldDB" id="A0A0C9Z0M2"/>
<dbReference type="EMBL" id="KN833738">
    <property type="protein sequence ID" value="KIK22596.1"/>
    <property type="molecule type" value="Genomic_DNA"/>
</dbReference>
<evidence type="ECO:0000313" key="3">
    <source>
        <dbReference type="Proteomes" id="UP000054018"/>
    </source>
</evidence>
<dbReference type="Proteomes" id="UP000054018">
    <property type="component" value="Unassembled WGS sequence"/>
</dbReference>
<name>A0A0C9Z0M2_9AGAM</name>
<keyword evidence="3" id="KW-1185">Reference proteome</keyword>
<evidence type="ECO:0000313" key="2">
    <source>
        <dbReference type="EMBL" id="KIK22596.1"/>
    </source>
</evidence>
<feature type="non-terminal residue" evidence="2">
    <location>
        <position position="64"/>
    </location>
</feature>
<proteinExistence type="predicted"/>
<feature type="compositionally biased region" description="Basic residues" evidence="1">
    <location>
        <begin position="52"/>
        <end position="64"/>
    </location>
</feature>
<dbReference type="HOGENOM" id="CLU_2873954_0_0_1"/>
<accession>A0A0C9Z0M2</accession>
<protein>
    <submittedName>
        <fullName evidence="2">Uncharacterized protein</fullName>
    </submittedName>
</protein>
<evidence type="ECO:0000256" key="1">
    <source>
        <dbReference type="SAM" id="MobiDB-lite"/>
    </source>
</evidence>
<reference evidence="2 3" key="1">
    <citation type="submission" date="2014-04" db="EMBL/GenBank/DDBJ databases">
        <authorList>
            <consortium name="DOE Joint Genome Institute"/>
            <person name="Kuo A."/>
            <person name="Kohler A."/>
            <person name="Costa M.D."/>
            <person name="Nagy L.G."/>
            <person name="Floudas D."/>
            <person name="Copeland A."/>
            <person name="Barry K.W."/>
            <person name="Cichocki N."/>
            <person name="Veneault-Fourrey C."/>
            <person name="LaButti K."/>
            <person name="Lindquist E.A."/>
            <person name="Lipzen A."/>
            <person name="Lundell T."/>
            <person name="Morin E."/>
            <person name="Murat C."/>
            <person name="Sun H."/>
            <person name="Tunlid A."/>
            <person name="Henrissat B."/>
            <person name="Grigoriev I.V."/>
            <person name="Hibbett D.S."/>
            <person name="Martin F."/>
            <person name="Nordberg H.P."/>
            <person name="Cantor M.N."/>
            <person name="Hua S.X."/>
        </authorList>
    </citation>
    <scope>NUCLEOTIDE SEQUENCE [LARGE SCALE GENOMIC DNA]</scope>
    <source>
        <strain evidence="2 3">441</strain>
    </source>
</reference>
<feature type="region of interest" description="Disordered" evidence="1">
    <location>
        <begin position="19"/>
        <end position="64"/>
    </location>
</feature>
<organism evidence="2 3">
    <name type="scientific">Pisolithus microcarpus 441</name>
    <dbReference type="NCBI Taxonomy" id="765257"/>
    <lineage>
        <taxon>Eukaryota</taxon>
        <taxon>Fungi</taxon>
        <taxon>Dikarya</taxon>
        <taxon>Basidiomycota</taxon>
        <taxon>Agaricomycotina</taxon>
        <taxon>Agaricomycetes</taxon>
        <taxon>Agaricomycetidae</taxon>
        <taxon>Boletales</taxon>
        <taxon>Sclerodermatineae</taxon>
        <taxon>Pisolithaceae</taxon>
        <taxon>Pisolithus</taxon>
    </lineage>
</organism>